<dbReference type="SMART" id="SM00174">
    <property type="entry name" value="RHO"/>
    <property type="match status" value="1"/>
</dbReference>
<evidence type="ECO:0000256" key="3">
    <source>
        <dbReference type="ARBA" id="ARBA00023134"/>
    </source>
</evidence>
<keyword evidence="3" id="KW-0342">GTP-binding</keyword>
<dbReference type="Proteomes" id="UP000807306">
    <property type="component" value="Unassembled WGS sequence"/>
</dbReference>
<dbReference type="InterPro" id="IPR027417">
    <property type="entry name" value="P-loop_NTPase"/>
</dbReference>
<proteinExistence type="inferred from homology"/>
<dbReference type="PANTHER" id="PTHR47981:SF20">
    <property type="entry name" value="RAS-RELATED PROTEIN RAB-7A"/>
    <property type="match status" value="1"/>
</dbReference>
<dbReference type="Pfam" id="PF00071">
    <property type="entry name" value="Ras"/>
    <property type="match status" value="1"/>
</dbReference>
<evidence type="ECO:0000313" key="5">
    <source>
        <dbReference type="EMBL" id="KAF9525574.1"/>
    </source>
</evidence>
<dbReference type="AlphaFoldDB" id="A0A9P6JMD9"/>
<accession>A0A9P6JMD9</accession>
<dbReference type="PROSITE" id="PS51421">
    <property type="entry name" value="RAS"/>
    <property type="match status" value="1"/>
</dbReference>
<keyword evidence="5" id="KW-0378">Hydrolase</keyword>
<dbReference type="SUPFAM" id="SSF52540">
    <property type="entry name" value="P-loop containing nucleoside triphosphate hydrolases"/>
    <property type="match status" value="1"/>
</dbReference>
<dbReference type="GO" id="GO:0032889">
    <property type="term" value="P:regulation of vacuole fusion, non-autophagic"/>
    <property type="evidence" value="ECO:0007669"/>
    <property type="project" value="TreeGrafter"/>
</dbReference>
<evidence type="ECO:0000256" key="2">
    <source>
        <dbReference type="ARBA" id="ARBA00022741"/>
    </source>
</evidence>
<evidence type="ECO:0000256" key="4">
    <source>
        <dbReference type="ARBA" id="ARBA00023289"/>
    </source>
</evidence>
<keyword evidence="2" id="KW-0547">Nucleotide-binding</keyword>
<comment type="caution">
    <text evidence="5">The sequence shown here is derived from an EMBL/GenBank/DDBJ whole genome shotgun (WGS) entry which is preliminary data.</text>
</comment>
<gene>
    <name evidence="5" type="ORF">CPB83DRAFT_746883</name>
</gene>
<name>A0A9P6JMD9_9AGAR</name>
<evidence type="ECO:0000256" key="1">
    <source>
        <dbReference type="ARBA" id="ARBA00006270"/>
    </source>
</evidence>
<dbReference type="SMART" id="SM00173">
    <property type="entry name" value="RAS"/>
    <property type="match status" value="1"/>
</dbReference>
<dbReference type="FunFam" id="3.40.50.300:FF:001447">
    <property type="entry name" value="Ras-related protein Rab-1B"/>
    <property type="match status" value="1"/>
</dbReference>
<dbReference type="GO" id="GO:0003924">
    <property type="term" value="F:GTPase activity"/>
    <property type="evidence" value="ECO:0007669"/>
    <property type="project" value="InterPro"/>
</dbReference>
<dbReference type="OrthoDB" id="9989112at2759"/>
<keyword evidence="4" id="KW-0636">Prenylation</keyword>
<dbReference type="InterPro" id="IPR001806">
    <property type="entry name" value="Small_GTPase"/>
</dbReference>
<evidence type="ECO:0000313" key="6">
    <source>
        <dbReference type="Proteomes" id="UP000807306"/>
    </source>
</evidence>
<dbReference type="GO" id="GO:0005770">
    <property type="term" value="C:late endosome"/>
    <property type="evidence" value="ECO:0007669"/>
    <property type="project" value="TreeGrafter"/>
</dbReference>
<keyword evidence="4" id="KW-0449">Lipoprotein</keyword>
<sequence>MHTIKLVVIGPSGVGKTSLRGKYISGRFTTGYRATIGADFITKTLPHPSDSNQVVTLQIWDTAGQERFSSLSTAFFRGADAVLLMFDVNDPSTMQSMKKWWIDFCDKAPVGEDQMADFCCVIVGNKVDL</sequence>
<organism evidence="5 6">
    <name type="scientific">Crepidotus variabilis</name>
    <dbReference type="NCBI Taxonomy" id="179855"/>
    <lineage>
        <taxon>Eukaryota</taxon>
        <taxon>Fungi</taxon>
        <taxon>Dikarya</taxon>
        <taxon>Basidiomycota</taxon>
        <taxon>Agaricomycotina</taxon>
        <taxon>Agaricomycetes</taxon>
        <taxon>Agaricomycetidae</taxon>
        <taxon>Agaricales</taxon>
        <taxon>Agaricineae</taxon>
        <taxon>Crepidotaceae</taxon>
        <taxon>Crepidotus</taxon>
    </lineage>
</organism>
<protein>
    <submittedName>
        <fullName evidence="5">P-loop containing nucleoside triphosphate hydrolase protein</fullName>
    </submittedName>
</protein>
<dbReference type="GO" id="GO:0000329">
    <property type="term" value="C:fungal-type vacuole membrane"/>
    <property type="evidence" value="ECO:0007669"/>
    <property type="project" value="TreeGrafter"/>
</dbReference>
<dbReference type="GO" id="GO:0005525">
    <property type="term" value="F:GTP binding"/>
    <property type="evidence" value="ECO:0007669"/>
    <property type="project" value="UniProtKB-KW"/>
</dbReference>
<comment type="similarity">
    <text evidence="1">Belongs to the small GTPase superfamily. Rab family.</text>
</comment>
<dbReference type="PRINTS" id="PR00449">
    <property type="entry name" value="RASTRNSFRMNG"/>
</dbReference>
<dbReference type="NCBIfam" id="TIGR00231">
    <property type="entry name" value="small_GTP"/>
    <property type="match status" value="1"/>
</dbReference>
<dbReference type="PANTHER" id="PTHR47981">
    <property type="entry name" value="RAB FAMILY"/>
    <property type="match status" value="1"/>
</dbReference>
<feature type="non-terminal residue" evidence="5">
    <location>
        <position position="129"/>
    </location>
</feature>
<dbReference type="PROSITE" id="PS51419">
    <property type="entry name" value="RAB"/>
    <property type="match status" value="1"/>
</dbReference>
<keyword evidence="6" id="KW-1185">Reference proteome</keyword>
<dbReference type="SMART" id="SM00175">
    <property type="entry name" value="RAB"/>
    <property type="match status" value="1"/>
</dbReference>
<dbReference type="Gene3D" id="3.40.50.300">
    <property type="entry name" value="P-loop containing nucleotide triphosphate hydrolases"/>
    <property type="match status" value="1"/>
</dbReference>
<reference evidence="5" key="1">
    <citation type="submission" date="2020-11" db="EMBL/GenBank/DDBJ databases">
        <authorList>
            <consortium name="DOE Joint Genome Institute"/>
            <person name="Ahrendt S."/>
            <person name="Riley R."/>
            <person name="Andreopoulos W."/>
            <person name="Labutti K."/>
            <person name="Pangilinan J."/>
            <person name="Ruiz-Duenas F.J."/>
            <person name="Barrasa J.M."/>
            <person name="Sanchez-Garcia M."/>
            <person name="Camarero S."/>
            <person name="Miyauchi S."/>
            <person name="Serrano A."/>
            <person name="Linde D."/>
            <person name="Babiker R."/>
            <person name="Drula E."/>
            <person name="Ayuso-Fernandez I."/>
            <person name="Pacheco R."/>
            <person name="Padilla G."/>
            <person name="Ferreira P."/>
            <person name="Barriuso J."/>
            <person name="Kellner H."/>
            <person name="Castanera R."/>
            <person name="Alfaro M."/>
            <person name="Ramirez L."/>
            <person name="Pisabarro A.G."/>
            <person name="Kuo A."/>
            <person name="Tritt A."/>
            <person name="Lipzen A."/>
            <person name="He G."/>
            <person name="Yan M."/>
            <person name="Ng V."/>
            <person name="Cullen D."/>
            <person name="Martin F."/>
            <person name="Rosso M.-N."/>
            <person name="Henrissat B."/>
            <person name="Hibbett D."/>
            <person name="Martinez A.T."/>
            <person name="Grigoriev I.V."/>
        </authorList>
    </citation>
    <scope>NUCLEOTIDE SEQUENCE</scope>
    <source>
        <strain evidence="5">CBS 506.95</strain>
    </source>
</reference>
<dbReference type="EMBL" id="MU157882">
    <property type="protein sequence ID" value="KAF9525574.1"/>
    <property type="molecule type" value="Genomic_DNA"/>
</dbReference>
<dbReference type="InterPro" id="IPR005225">
    <property type="entry name" value="Small_GTP-bd"/>
</dbReference>
<dbReference type="CDD" id="cd00154">
    <property type="entry name" value="Rab"/>
    <property type="match status" value="1"/>
</dbReference>